<reference evidence="4 5" key="1">
    <citation type="submission" date="2019-03" db="EMBL/GenBank/DDBJ databases">
        <title>Whole genome sequence of a novel Rubrobacter taiwanensis strain, isolated from Yellowstone National Park.</title>
        <authorList>
            <person name="Freed S."/>
            <person name="Ramaley R.F."/>
            <person name="Kyndt J.A."/>
        </authorList>
    </citation>
    <scope>NUCLEOTIDE SEQUENCE [LARGE SCALE GENOMIC DNA]</scope>
    <source>
        <strain evidence="4 5">Yellowstone</strain>
    </source>
</reference>
<dbReference type="SUPFAM" id="SSF53639">
    <property type="entry name" value="AraD/HMP-PK domain-like"/>
    <property type="match status" value="1"/>
</dbReference>
<feature type="domain" description="Class II aldolase/adducin N-terminal" evidence="3">
    <location>
        <begin position="17"/>
        <end position="195"/>
    </location>
</feature>
<dbReference type="InterPro" id="IPR036409">
    <property type="entry name" value="Aldolase_II/adducin_N_sf"/>
</dbReference>
<evidence type="ECO:0000313" key="5">
    <source>
        <dbReference type="Proteomes" id="UP000295244"/>
    </source>
</evidence>
<sequence length="222" mass="23447">MATNPGPANGLVRLMREELVEISHRAYQRGLVVGVSGNNSVRIPGTDAVLIKATGVNQGDMDTADTVLLDLDGNVLEAGREPSKEIRWHLAIYRQNPGVGGVVHVHPPYATAWAVANRTPPLVHTAARGVLRKIGLVELAPSGSQELADLVAGAFSDRDLRVALMREHGIIAIGPDLRTAYYRAEYLEDTAKVALLAAQVQALGPDRGVSLAGERAAAEGGG</sequence>
<dbReference type="GO" id="GO:0016832">
    <property type="term" value="F:aldehyde-lyase activity"/>
    <property type="evidence" value="ECO:0007669"/>
    <property type="project" value="TreeGrafter"/>
</dbReference>
<comment type="caution">
    <text evidence="4">The sequence shown here is derived from an EMBL/GenBank/DDBJ whole genome shotgun (WGS) entry which is preliminary data.</text>
</comment>
<dbReference type="Gene3D" id="3.40.225.10">
    <property type="entry name" value="Class II aldolase/adducin N-terminal domain"/>
    <property type="match status" value="1"/>
</dbReference>
<dbReference type="RefSeq" id="WP_132692398.1">
    <property type="nucleotide sequence ID" value="NZ_SKBU01000023.1"/>
</dbReference>
<organism evidence="4 5">
    <name type="scientific">Rubrobacter taiwanensis</name>
    <dbReference type="NCBI Taxonomy" id="185139"/>
    <lineage>
        <taxon>Bacteria</taxon>
        <taxon>Bacillati</taxon>
        <taxon>Actinomycetota</taxon>
        <taxon>Rubrobacteria</taxon>
        <taxon>Rubrobacterales</taxon>
        <taxon>Rubrobacteraceae</taxon>
        <taxon>Rubrobacter</taxon>
    </lineage>
</organism>
<gene>
    <name evidence="4" type="ORF">E0L93_12425</name>
</gene>
<proteinExistence type="predicted"/>
<evidence type="ECO:0000256" key="1">
    <source>
        <dbReference type="ARBA" id="ARBA00022723"/>
    </source>
</evidence>
<dbReference type="Proteomes" id="UP000295244">
    <property type="component" value="Unassembled WGS sequence"/>
</dbReference>
<keyword evidence="1" id="KW-0479">Metal-binding</keyword>
<dbReference type="GO" id="GO:0005829">
    <property type="term" value="C:cytosol"/>
    <property type="evidence" value="ECO:0007669"/>
    <property type="project" value="TreeGrafter"/>
</dbReference>
<dbReference type="Pfam" id="PF00596">
    <property type="entry name" value="Aldolase_II"/>
    <property type="match status" value="1"/>
</dbReference>
<keyword evidence="5" id="KW-1185">Reference proteome</keyword>
<dbReference type="InterPro" id="IPR050197">
    <property type="entry name" value="Aldolase_class_II_sugar_metab"/>
</dbReference>
<dbReference type="GO" id="GO:0019323">
    <property type="term" value="P:pentose catabolic process"/>
    <property type="evidence" value="ECO:0007669"/>
    <property type="project" value="TreeGrafter"/>
</dbReference>
<dbReference type="SMART" id="SM01007">
    <property type="entry name" value="Aldolase_II"/>
    <property type="match status" value="1"/>
</dbReference>
<protein>
    <submittedName>
        <fullName evidence="4">Class II aldolase/adducin family protein</fullName>
    </submittedName>
</protein>
<accession>A0A4R1BES3</accession>
<evidence type="ECO:0000259" key="3">
    <source>
        <dbReference type="SMART" id="SM01007"/>
    </source>
</evidence>
<dbReference type="PANTHER" id="PTHR22789:SF0">
    <property type="entry name" value="3-OXO-TETRONATE 4-PHOSPHATE DECARBOXYLASE-RELATED"/>
    <property type="match status" value="1"/>
</dbReference>
<dbReference type="GO" id="GO:0046872">
    <property type="term" value="F:metal ion binding"/>
    <property type="evidence" value="ECO:0007669"/>
    <property type="project" value="UniProtKB-KW"/>
</dbReference>
<dbReference type="InterPro" id="IPR001303">
    <property type="entry name" value="Aldolase_II/adducin_N"/>
</dbReference>
<evidence type="ECO:0000256" key="2">
    <source>
        <dbReference type="ARBA" id="ARBA00023239"/>
    </source>
</evidence>
<dbReference type="AlphaFoldDB" id="A0A4R1BES3"/>
<dbReference type="PANTHER" id="PTHR22789">
    <property type="entry name" value="FUCULOSE PHOSPHATE ALDOLASE"/>
    <property type="match status" value="1"/>
</dbReference>
<dbReference type="OrthoDB" id="9786287at2"/>
<name>A0A4R1BES3_9ACTN</name>
<keyword evidence="2" id="KW-0456">Lyase</keyword>
<dbReference type="EMBL" id="SKBU01000023">
    <property type="protein sequence ID" value="TCJ15620.1"/>
    <property type="molecule type" value="Genomic_DNA"/>
</dbReference>
<evidence type="ECO:0000313" key="4">
    <source>
        <dbReference type="EMBL" id="TCJ15620.1"/>
    </source>
</evidence>